<keyword evidence="1" id="KW-0645">Protease</keyword>
<protein>
    <submittedName>
        <fullName evidence="1">Aminopeptidase</fullName>
    </submittedName>
</protein>
<accession>A0A7K3L6D2</accession>
<dbReference type="Proteomes" id="UP000466523">
    <property type="component" value="Unassembled WGS sequence"/>
</dbReference>
<keyword evidence="1" id="KW-0378">Hydrolase</keyword>
<proteinExistence type="predicted"/>
<dbReference type="AlphaFoldDB" id="A0A7K3L6D2"/>
<keyword evidence="1" id="KW-0031">Aminopeptidase</keyword>
<evidence type="ECO:0000313" key="1">
    <source>
        <dbReference type="EMBL" id="NDJ87984.1"/>
    </source>
</evidence>
<evidence type="ECO:0000313" key="2">
    <source>
        <dbReference type="Proteomes" id="UP000466523"/>
    </source>
</evidence>
<dbReference type="GO" id="GO:0004177">
    <property type="term" value="F:aminopeptidase activity"/>
    <property type="evidence" value="ECO:0007669"/>
    <property type="project" value="UniProtKB-KW"/>
</dbReference>
<sequence>MDRIEQLPVSDWTDQDLLTKDEARERLVAEIGRCRTRLDELKATDSDESEMRLLTRRLAAMESIADEYNDYLDGK</sequence>
<comment type="caution">
    <text evidence="1">The sequence shown here is derived from an EMBL/GenBank/DDBJ whole genome shotgun (WGS) entry which is preliminary data.</text>
</comment>
<reference evidence="1 2" key="1">
    <citation type="submission" date="2020-01" db="EMBL/GenBank/DDBJ databases">
        <authorList>
            <person name="Sanchez-Estrada R."/>
            <person name="Gonzalez-Y-Merchand J.A."/>
            <person name="Rivera-Gutierrez S."/>
        </authorList>
    </citation>
    <scope>NUCLEOTIDE SEQUENCE [LARGE SCALE GENOMIC DNA]</scope>
    <source>
        <strain evidence="1 2">CST 7247</strain>
    </source>
</reference>
<name>A0A7K3L6D2_9MYCO</name>
<dbReference type="EMBL" id="JAACYR010000005">
    <property type="protein sequence ID" value="NDJ87984.1"/>
    <property type="molecule type" value="Genomic_DNA"/>
</dbReference>
<gene>
    <name evidence="1" type="ORF">GWR20_02250</name>
</gene>
<organism evidence="1 2">
    <name type="scientific">Mycolicibacter kumamotonensis</name>
    <dbReference type="NCBI Taxonomy" id="354243"/>
    <lineage>
        <taxon>Bacteria</taxon>
        <taxon>Bacillati</taxon>
        <taxon>Actinomycetota</taxon>
        <taxon>Actinomycetes</taxon>
        <taxon>Mycobacteriales</taxon>
        <taxon>Mycobacteriaceae</taxon>
        <taxon>Mycolicibacter</taxon>
    </lineage>
</organism>